<dbReference type="GO" id="GO:0004553">
    <property type="term" value="F:hydrolase activity, hydrolyzing O-glycosyl compounds"/>
    <property type="evidence" value="ECO:0007669"/>
    <property type="project" value="InterPro"/>
</dbReference>
<dbReference type="InterPro" id="IPR036439">
    <property type="entry name" value="Dockerin_dom_sf"/>
</dbReference>
<reference evidence="3" key="1">
    <citation type="submission" date="2015-10" db="EMBL/GenBank/DDBJ databases">
        <title>Daphnia magna gene sets from two clonal populations assembled and annotated with EvidentialGene.</title>
        <authorList>
            <person name="Gilbert D."/>
            <person name="Podicheti R."/>
            <person name="Orsini L."/>
            <person name="Colbourne J."/>
            <person name="Pfrender M."/>
        </authorList>
    </citation>
    <scope>NUCLEOTIDE SEQUENCE</scope>
</reference>
<organism evidence="3">
    <name type="scientific">Daphnia magna</name>
    <dbReference type="NCBI Taxonomy" id="35525"/>
    <lineage>
        <taxon>Eukaryota</taxon>
        <taxon>Metazoa</taxon>
        <taxon>Ecdysozoa</taxon>
        <taxon>Arthropoda</taxon>
        <taxon>Crustacea</taxon>
        <taxon>Branchiopoda</taxon>
        <taxon>Diplostraca</taxon>
        <taxon>Cladocera</taxon>
        <taxon>Anomopoda</taxon>
        <taxon>Daphniidae</taxon>
        <taxon>Daphnia</taxon>
    </lineage>
</organism>
<dbReference type="CDD" id="cd14252">
    <property type="entry name" value="Dockerin_like"/>
    <property type="match status" value="1"/>
</dbReference>
<evidence type="ECO:0000256" key="1">
    <source>
        <dbReference type="SAM" id="SignalP"/>
    </source>
</evidence>
<dbReference type="NCBIfam" id="TIGR04183">
    <property type="entry name" value="Por_Secre_tail"/>
    <property type="match status" value="1"/>
</dbReference>
<dbReference type="PROSITE" id="PS00018">
    <property type="entry name" value="EF_HAND_1"/>
    <property type="match status" value="1"/>
</dbReference>
<proteinExistence type="predicted"/>
<dbReference type="InterPro" id="IPR016134">
    <property type="entry name" value="Dockerin_dom"/>
</dbReference>
<dbReference type="Pfam" id="PF00404">
    <property type="entry name" value="Dockerin_1"/>
    <property type="match status" value="1"/>
</dbReference>
<dbReference type="EMBL" id="GDIP01218707">
    <property type="protein sequence ID" value="JAJ04695.1"/>
    <property type="molecule type" value="Transcribed_RNA"/>
</dbReference>
<keyword evidence="1" id="KW-0732">Signal</keyword>
<dbReference type="Gene3D" id="1.10.1330.10">
    <property type="entry name" value="Dockerin domain"/>
    <property type="match status" value="1"/>
</dbReference>
<accession>A0A0P4Z9C5</accession>
<feature type="signal peptide" evidence="1">
    <location>
        <begin position="1"/>
        <end position="22"/>
    </location>
</feature>
<dbReference type="GO" id="GO:0000272">
    <property type="term" value="P:polysaccharide catabolic process"/>
    <property type="evidence" value="ECO:0007669"/>
    <property type="project" value="InterPro"/>
</dbReference>
<feature type="domain" description="Dockerin" evidence="2">
    <location>
        <begin position="1130"/>
        <end position="1199"/>
    </location>
</feature>
<dbReference type="InterPro" id="IPR002105">
    <property type="entry name" value="Dockerin_1_rpt"/>
</dbReference>
<dbReference type="InterPro" id="IPR018247">
    <property type="entry name" value="EF_Hand_1_Ca_BS"/>
</dbReference>
<sequence>MKKMNFTSQFLRLGSFAALVLAANLNLAAQTPCAVTQKVQVPINGPTGAPACKVALTPAMIGAPAGSTLSIRKGAAAQYAANYDNGSYPTSGGIVFGKNDLYNEYEIMVMHDHDGDAATPAQMCFSYVTPIDNTAPEVTNVLANITIKCTDLNNGKAPGPEYLGGYLDHLSYSGSNTGEGNITSGEIFNVSSLGGSRYGRVRDCSDFTVTWSDQAAVGDLCPMSPDASVCYSQTITRVWSFKDKFGNTSTVNQTITVVSPKIVIPGTLVAGVYESNFTDCTKNDSEADLPYIDWAACGAVKLAENASAGQEVMVAGKDYCGWSIQISTNPSMQLCGGSRMFTRNYKIKPCHPMSVAYNVEHRINVWDRTSPNVKLEYTDFLRVKEEQCFNMNGSKVTQYVYKTVRAEGGGSVTGGTSAGVSGSVKSLTTASFKVTPLVNTGTCSQASISIKLTADDLNCSKGSVTLTSDDAATGAANDGGLLFNGMQSMKIDGGGSVTITGSFTAPSGDPDVERHILVTDDCGNVTDIKLTIVIVDNLAPNSYCEDKQVSLNNKGEVFVTPGTFSSTSENNFGYTDNCAIVAPSSPMDTKGMFIRRTGSGDCWTRSLVLTCTDGESVKVDIRTIDDAGNYTDCCVTATLVNKAGPSCQSFMNVSTICTDPNLANLESFFREPTYYAPCGEVKVTSTTPSLSLSCGAGSVTKTWTFTNNGQSVQCSQTLTVSAVPGYRVLPLVDSTATCNYTYNEAVERARALDRVQLLDPAGTVTCAAPIVEVEKWEYSNSQYCKIVRIRYSFVDKCQRYQGLAADAASYVNFDQNGGTAGYTRYSNGYYQARQVADGSGFAYVFGYERYIMVNDRTAPTSVPPVVADICLGDNCKFTFSQTLTGSDLCGDGSTTGSNLAFNWSVVSPSGSVIATGNSSSVSHATRATGSLSDLAAGTYTVNYSVADYCGNRSFYSYQVTGKDCKTPFVLVHEKNLELGYDSRLNMGMGQVCVDDVLNNLGDNCTGYDYLYSKTRMQRASDAAVYAETLPTCLQFTCADKGQRVAVRVWTRDEAGNTNFVLNYITVQDNKGACTAPLSTITGTLATENGQSVKDVVVTGSVNGVTQGTANTNASGTYSFQAGLDQNVQVKAVKIATEDKYAGVTTFDIARISKHVLDIEKLASPYTMIAADVNKDGEIDAQDMLQIRNFILKKSSSLPGGVWRFIDKSYAFSNSANPFGEDFPEVVNLSKVPATATANFVAVKLGDVNTTYVAGLTGVQVRNSNALMLQAEDMQLVAGNEYTVDITSENFNAIAFQGTISLNGATVKSVKGGDLANINDGNFGVFTNEVTASWNGATKLNANVMSITFVANKTAKLSEVMTVGSSLTSAVANDAQGNEMNVNLKFTTGKVSGGEFALHQNTPNPVALETTIGFNLPKDEQARLTVYTVDGKTVLAKQIDGKAGVNQITINKSELNANGVMYYRLETAEHTATKKMIIIE</sequence>
<protein>
    <recommendedName>
        <fullName evidence="2">Dockerin domain-containing protein</fullName>
    </recommendedName>
</protein>
<dbReference type="EMBL" id="GDIP01216117">
    <property type="protein sequence ID" value="JAJ07285.1"/>
    <property type="molecule type" value="Transcribed_RNA"/>
</dbReference>
<name>A0A0P4Z9C5_9CRUS</name>
<evidence type="ECO:0000313" key="3">
    <source>
        <dbReference type="EMBL" id="JAJ07285.1"/>
    </source>
</evidence>
<reference evidence="3" key="2">
    <citation type="submission" date="2015-10" db="EMBL/GenBank/DDBJ databases">
        <authorList>
            <person name="Gilbert D.G."/>
        </authorList>
    </citation>
    <scope>NUCLEOTIDE SEQUENCE</scope>
</reference>
<dbReference type="InterPro" id="IPR026444">
    <property type="entry name" value="Secre_tail"/>
</dbReference>
<dbReference type="PROSITE" id="PS51766">
    <property type="entry name" value="DOCKERIN"/>
    <property type="match status" value="1"/>
</dbReference>
<evidence type="ECO:0000259" key="2">
    <source>
        <dbReference type="PROSITE" id="PS51766"/>
    </source>
</evidence>
<dbReference type="SUPFAM" id="SSF63446">
    <property type="entry name" value="Type I dockerin domain"/>
    <property type="match status" value="1"/>
</dbReference>
<feature type="chain" id="PRO_5013461750" description="Dockerin domain-containing protein" evidence="1">
    <location>
        <begin position="23"/>
        <end position="1479"/>
    </location>
</feature>